<keyword evidence="3" id="KW-1185">Reference proteome</keyword>
<name>A0AAD5H903_UMBRA</name>
<evidence type="ECO:0008006" key="4">
    <source>
        <dbReference type="Google" id="ProtNLM"/>
    </source>
</evidence>
<dbReference type="EMBL" id="MU620968">
    <property type="protein sequence ID" value="KAI8575852.1"/>
    <property type="molecule type" value="Genomic_DNA"/>
</dbReference>
<comment type="similarity">
    <text evidence="1">Belongs to the Cyclase 1 superfamily.</text>
</comment>
<dbReference type="Gene3D" id="3.50.30.50">
    <property type="entry name" value="Putative cyclase"/>
    <property type="match status" value="1"/>
</dbReference>
<evidence type="ECO:0000313" key="3">
    <source>
        <dbReference type="Proteomes" id="UP001206595"/>
    </source>
</evidence>
<dbReference type="GO" id="GO:0004061">
    <property type="term" value="F:arylformamidase activity"/>
    <property type="evidence" value="ECO:0007669"/>
    <property type="project" value="InterPro"/>
</dbReference>
<organism evidence="2 3">
    <name type="scientific">Umbelopsis ramanniana AG</name>
    <dbReference type="NCBI Taxonomy" id="1314678"/>
    <lineage>
        <taxon>Eukaryota</taxon>
        <taxon>Fungi</taxon>
        <taxon>Fungi incertae sedis</taxon>
        <taxon>Mucoromycota</taxon>
        <taxon>Mucoromycotina</taxon>
        <taxon>Umbelopsidomycetes</taxon>
        <taxon>Umbelopsidales</taxon>
        <taxon>Umbelopsidaceae</taxon>
        <taxon>Umbelopsis</taxon>
    </lineage>
</organism>
<sequence>MSLPSFKDLPIDAKYPAKSAWGLWGDDDSLGTMNLLTTERAKEASKLVRTGKLFPMNWTMENKYTMFNRGGFEHVIKELMPDCAFDDVYNNWNTQSSSQWDGLGHVCNRHTPGVFYNNTTAKDVRSGNEKLGIHHLARKGIAGRAVLLDFRRWAVKHGVEYDPLTRYEIDIKDLDKVAEEQGVTFKEGDILLIRSGFTEAYNNANDELKASLAEVAAVCGVKPCDESLEWIWNHHFSTVAGDTVAFEAWPPTNGLDNAMHAILLGGWGMPIGELFNLEHLAEEAAKTGVYEFFFTSAPLNKMGGVASPPNAICIM</sequence>
<dbReference type="RefSeq" id="XP_051440856.1">
    <property type="nucleotide sequence ID" value="XM_051592065.1"/>
</dbReference>
<proteinExistence type="inferred from homology"/>
<protein>
    <recommendedName>
        <fullName evidence="4">Cyclase</fullName>
    </recommendedName>
</protein>
<evidence type="ECO:0000256" key="1">
    <source>
        <dbReference type="ARBA" id="ARBA00007865"/>
    </source>
</evidence>
<dbReference type="PANTHER" id="PTHR34861:SF11">
    <property type="entry name" value="CYCLASE"/>
    <property type="match status" value="1"/>
</dbReference>
<dbReference type="GO" id="GO:0019441">
    <property type="term" value="P:L-tryptophan catabolic process to kynurenine"/>
    <property type="evidence" value="ECO:0007669"/>
    <property type="project" value="InterPro"/>
</dbReference>
<dbReference type="GeneID" id="75917408"/>
<reference evidence="2" key="2">
    <citation type="journal article" date="2022" name="Proc. Natl. Acad. Sci. U.S.A.">
        <title>Diploid-dominant life cycles characterize the early evolution of Fungi.</title>
        <authorList>
            <person name="Amses K.R."/>
            <person name="Simmons D.R."/>
            <person name="Longcore J.E."/>
            <person name="Mondo S.J."/>
            <person name="Seto K."/>
            <person name="Jeronimo G.H."/>
            <person name="Bonds A.E."/>
            <person name="Quandt C.A."/>
            <person name="Davis W.J."/>
            <person name="Chang Y."/>
            <person name="Federici B.A."/>
            <person name="Kuo A."/>
            <person name="LaButti K."/>
            <person name="Pangilinan J."/>
            <person name="Andreopoulos W."/>
            <person name="Tritt A."/>
            <person name="Riley R."/>
            <person name="Hundley H."/>
            <person name="Johnson J."/>
            <person name="Lipzen A."/>
            <person name="Barry K."/>
            <person name="Lang B.F."/>
            <person name="Cuomo C.A."/>
            <person name="Buchler N.E."/>
            <person name="Grigoriev I.V."/>
            <person name="Spatafora J.W."/>
            <person name="Stajich J.E."/>
            <person name="James T.Y."/>
        </authorList>
    </citation>
    <scope>NUCLEOTIDE SEQUENCE</scope>
    <source>
        <strain evidence="2">AG</strain>
    </source>
</reference>
<dbReference type="SUPFAM" id="SSF102198">
    <property type="entry name" value="Putative cyclase"/>
    <property type="match status" value="1"/>
</dbReference>
<accession>A0AAD5H903</accession>
<evidence type="ECO:0000313" key="2">
    <source>
        <dbReference type="EMBL" id="KAI8575852.1"/>
    </source>
</evidence>
<gene>
    <name evidence="2" type="ORF">K450DRAFT_259857</name>
</gene>
<comment type="caution">
    <text evidence="2">The sequence shown here is derived from an EMBL/GenBank/DDBJ whole genome shotgun (WGS) entry which is preliminary data.</text>
</comment>
<dbReference type="InterPro" id="IPR037175">
    <property type="entry name" value="KFase_sf"/>
</dbReference>
<dbReference type="Proteomes" id="UP001206595">
    <property type="component" value="Unassembled WGS sequence"/>
</dbReference>
<dbReference type="Pfam" id="PF04199">
    <property type="entry name" value="Cyclase"/>
    <property type="match status" value="1"/>
</dbReference>
<dbReference type="InterPro" id="IPR007325">
    <property type="entry name" value="KFase/CYL"/>
</dbReference>
<dbReference type="PANTHER" id="PTHR34861">
    <property type="match status" value="1"/>
</dbReference>
<dbReference type="AlphaFoldDB" id="A0AAD5H903"/>
<reference evidence="2" key="1">
    <citation type="submission" date="2021-06" db="EMBL/GenBank/DDBJ databases">
        <authorList>
            <consortium name="DOE Joint Genome Institute"/>
            <person name="Mondo S.J."/>
            <person name="Amses K.R."/>
            <person name="Simmons D.R."/>
            <person name="Longcore J.E."/>
            <person name="Seto K."/>
            <person name="Alves G.H."/>
            <person name="Bonds A.E."/>
            <person name="Quandt C.A."/>
            <person name="Davis W.J."/>
            <person name="Chang Y."/>
            <person name="Letcher P.M."/>
            <person name="Powell M.J."/>
            <person name="Kuo A."/>
            <person name="Labutti K."/>
            <person name="Pangilinan J."/>
            <person name="Andreopoulos W."/>
            <person name="Tritt A."/>
            <person name="Riley R."/>
            <person name="Hundley H."/>
            <person name="Johnson J."/>
            <person name="Lipzen A."/>
            <person name="Barry K."/>
            <person name="Berbee M.L."/>
            <person name="Buchler N.E."/>
            <person name="Grigoriev I.V."/>
            <person name="Spatafora J.W."/>
            <person name="Stajich J.E."/>
            <person name="James T.Y."/>
        </authorList>
    </citation>
    <scope>NUCLEOTIDE SEQUENCE</scope>
    <source>
        <strain evidence="2">AG</strain>
    </source>
</reference>